<reference evidence="1 2" key="1">
    <citation type="submission" date="2021-01" db="EMBL/GenBank/DDBJ databases">
        <title>Genome Sequencing of Type Strains.</title>
        <authorList>
            <person name="Lemaire J.F."/>
            <person name="Inderbitzin P."/>
            <person name="Collins S.B."/>
            <person name="Wespe N."/>
            <person name="Knight-Connoni V."/>
        </authorList>
    </citation>
    <scope>NUCLEOTIDE SEQUENCE [LARGE SCALE GENOMIC DNA]</scope>
    <source>
        <strain evidence="1 2">DSM 23009</strain>
    </source>
</reference>
<evidence type="ECO:0000313" key="2">
    <source>
        <dbReference type="Proteomes" id="UP001296923"/>
    </source>
</evidence>
<proteinExistence type="predicted"/>
<gene>
    <name evidence="1" type="ORF">JYA63_11000</name>
</gene>
<accession>A0ABS2ZU26</accession>
<name>A0ABS2ZU26_9BACL</name>
<dbReference type="RefSeq" id="WP_205725788.1">
    <property type="nucleotide sequence ID" value="NZ_JAFHKR010000039.1"/>
</dbReference>
<evidence type="ECO:0000313" key="1">
    <source>
        <dbReference type="EMBL" id="MBN3554795.1"/>
    </source>
</evidence>
<keyword evidence="2" id="KW-1185">Reference proteome</keyword>
<organism evidence="1 2">
    <name type="scientific">Fictibacillus nanhaiensis</name>
    <dbReference type="NCBI Taxonomy" id="742169"/>
    <lineage>
        <taxon>Bacteria</taxon>
        <taxon>Bacillati</taxon>
        <taxon>Bacillota</taxon>
        <taxon>Bacilli</taxon>
        <taxon>Bacillales</taxon>
        <taxon>Fictibacillaceae</taxon>
        <taxon>Fictibacillus</taxon>
    </lineage>
</organism>
<sequence>MNKITLGLPPHCHKVTCDGRMIKIKDSGNNKWAFPLSGTENAVVDQVNDETGLLTIHGKDKILATLEMPIRFCEVGRGWLLDKLPKKKRVKIKK</sequence>
<dbReference type="Proteomes" id="UP001296923">
    <property type="component" value="Unassembled WGS sequence"/>
</dbReference>
<dbReference type="EMBL" id="JAFHKR010000039">
    <property type="protein sequence ID" value="MBN3554795.1"/>
    <property type="molecule type" value="Genomic_DNA"/>
</dbReference>
<protein>
    <submittedName>
        <fullName evidence="1">Uncharacterized protein</fullName>
    </submittedName>
</protein>
<comment type="caution">
    <text evidence="1">The sequence shown here is derived from an EMBL/GenBank/DDBJ whole genome shotgun (WGS) entry which is preliminary data.</text>
</comment>